<evidence type="ECO:0000313" key="6">
    <source>
        <dbReference type="EMBL" id="OJJ32271.1"/>
    </source>
</evidence>
<dbReference type="GO" id="GO:0016709">
    <property type="term" value="F:oxidoreductase activity, acting on paired donors, with incorporation or reduction of molecular oxygen, NAD(P)H as one donor, and incorporation of one atom of oxygen"/>
    <property type="evidence" value="ECO:0007669"/>
    <property type="project" value="UniProtKB-ARBA"/>
</dbReference>
<dbReference type="PRINTS" id="PR00420">
    <property type="entry name" value="RNGMNOXGNASE"/>
</dbReference>
<dbReference type="GO" id="GO:0071949">
    <property type="term" value="F:FAD binding"/>
    <property type="evidence" value="ECO:0007669"/>
    <property type="project" value="InterPro"/>
</dbReference>
<protein>
    <recommendedName>
        <fullName evidence="5">FAD-binding domain-containing protein</fullName>
    </recommendedName>
</protein>
<evidence type="ECO:0000256" key="3">
    <source>
        <dbReference type="ARBA" id="ARBA00022827"/>
    </source>
</evidence>
<dbReference type="InterPro" id="IPR050641">
    <property type="entry name" value="RIFMO-like"/>
</dbReference>
<evidence type="ECO:0000313" key="7">
    <source>
        <dbReference type="Proteomes" id="UP000184383"/>
    </source>
</evidence>
<dbReference type="Pfam" id="PF01494">
    <property type="entry name" value="FAD_binding_3"/>
    <property type="match status" value="1"/>
</dbReference>
<dbReference type="Proteomes" id="UP000184383">
    <property type="component" value="Unassembled WGS sequence"/>
</dbReference>
<keyword evidence="3" id="KW-0274">FAD</keyword>
<evidence type="ECO:0000256" key="2">
    <source>
        <dbReference type="ARBA" id="ARBA00022630"/>
    </source>
</evidence>
<dbReference type="InterPro" id="IPR036188">
    <property type="entry name" value="FAD/NAD-bd_sf"/>
</dbReference>
<dbReference type="PANTHER" id="PTHR43004">
    <property type="entry name" value="TRK SYSTEM POTASSIUM UPTAKE PROTEIN"/>
    <property type="match status" value="1"/>
</dbReference>
<dbReference type="Gene3D" id="3.50.50.60">
    <property type="entry name" value="FAD/NAD(P)-binding domain"/>
    <property type="match status" value="1"/>
</dbReference>
<reference evidence="7" key="1">
    <citation type="journal article" date="2017" name="Genome Biol.">
        <title>Comparative genomics reveals high biological diversity and specific adaptations in the industrially and medically important fungal genus Aspergillus.</title>
        <authorList>
            <person name="de Vries R.P."/>
            <person name="Riley R."/>
            <person name="Wiebenga A."/>
            <person name="Aguilar-Osorio G."/>
            <person name="Amillis S."/>
            <person name="Uchima C.A."/>
            <person name="Anderluh G."/>
            <person name="Asadollahi M."/>
            <person name="Askin M."/>
            <person name="Barry K."/>
            <person name="Battaglia E."/>
            <person name="Bayram O."/>
            <person name="Benocci T."/>
            <person name="Braus-Stromeyer S.A."/>
            <person name="Caldana C."/>
            <person name="Canovas D."/>
            <person name="Cerqueira G.C."/>
            <person name="Chen F."/>
            <person name="Chen W."/>
            <person name="Choi C."/>
            <person name="Clum A."/>
            <person name="Dos Santos R.A."/>
            <person name="Damasio A.R."/>
            <person name="Diallinas G."/>
            <person name="Emri T."/>
            <person name="Fekete E."/>
            <person name="Flipphi M."/>
            <person name="Freyberg S."/>
            <person name="Gallo A."/>
            <person name="Gournas C."/>
            <person name="Habgood R."/>
            <person name="Hainaut M."/>
            <person name="Harispe M.L."/>
            <person name="Henrissat B."/>
            <person name="Hilden K.S."/>
            <person name="Hope R."/>
            <person name="Hossain A."/>
            <person name="Karabika E."/>
            <person name="Karaffa L."/>
            <person name="Karanyi Z."/>
            <person name="Krasevec N."/>
            <person name="Kuo A."/>
            <person name="Kusch H."/>
            <person name="LaButti K."/>
            <person name="Lagendijk E.L."/>
            <person name="Lapidus A."/>
            <person name="Levasseur A."/>
            <person name="Lindquist E."/>
            <person name="Lipzen A."/>
            <person name="Logrieco A.F."/>
            <person name="MacCabe A."/>
            <person name="Maekelae M.R."/>
            <person name="Malavazi I."/>
            <person name="Melin P."/>
            <person name="Meyer V."/>
            <person name="Mielnichuk N."/>
            <person name="Miskei M."/>
            <person name="Molnar A.P."/>
            <person name="Mule G."/>
            <person name="Ngan C.Y."/>
            <person name="Orejas M."/>
            <person name="Orosz E."/>
            <person name="Ouedraogo J.P."/>
            <person name="Overkamp K.M."/>
            <person name="Park H.-S."/>
            <person name="Perrone G."/>
            <person name="Piumi F."/>
            <person name="Punt P.J."/>
            <person name="Ram A.F."/>
            <person name="Ramon A."/>
            <person name="Rauscher S."/>
            <person name="Record E."/>
            <person name="Riano-Pachon D.M."/>
            <person name="Robert V."/>
            <person name="Roehrig J."/>
            <person name="Ruller R."/>
            <person name="Salamov A."/>
            <person name="Salih N.S."/>
            <person name="Samson R.A."/>
            <person name="Sandor E."/>
            <person name="Sanguinetti M."/>
            <person name="Schuetze T."/>
            <person name="Sepcic K."/>
            <person name="Shelest E."/>
            <person name="Sherlock G."/>
            <person name="Sophianopoulou V."/>
            <person name="Squina F.M."/>
            <person name="Sun H."/>
            <person name="Susca A."/>
            <person name="Todd R.B."/>
            <person name="Tsang A."/>
            <person name="Unkles S.E."/>
            <person name="van de Wiele N."/>
            <person name="van Rossen-Uffink D."/>
            <person name="Oliveira J.V."/>
            <person name="Vesth T.C."/>
            <person name="Visser J."/>
            <person name="Yu J.-H."/>
            <person name="Zhou M."/>
            <person name="Andersen M.R."/>
            <person name="Archer D.B."/>
            <person name="Baker S.E."/>
            <person name="Benoit I."/>
            <person name="Brakhage A.A."/>
            <person name="Braus G.H."/>
            <person name="Fischer R."/>
            <person name="Frisvad J.C."/>
            <person name="Goldman G.H."/>
            <person name="Houbraken J."/>
            <person name="Oakley B."/>
            <person name="Pocsi I."/>
            <person name="Scazzocchio C."/>
            <person name="Seiboth B."/>
            <person name="vanKuyk P.A."/>
            <person name="Wortman J."/>
            <person name="Dyer P.S."/>
            <person name="Grigoriev I.V."/>
        </authorList>
    </citation>
    <scope>NUCLEOTIDE SEQUENCE [LARGE SCALE GENOMIC DNA]</scope>
    <source>
        <strain evidence="7">DTO 134E9</strain>
    </source>
</reference>
<accession>A0A1L9RBH1</accession>
<dbReference type="RefSeq" id="XP_040685948.1">
    <property type="nucleotide sequence ID" value="XM_040833515.1"/>
</dbReference>
<dbReference type="InterPro" id="IPR002938">
    <property type="entry name" value="FAD-bd"/>
</dbReference>
<dbReference type="GeneID" id="63749363"/>
<dbReference type="Gene3D" id="3.30.9.10">
    <property type="entry name" value="D-Amino Acid Oxidase, subunit A, domain 2"/>
    <property type="match status" value="1"/>
</dbReference>
<dbReference type="Gene3D" id="3.40.30.120">
    <property type="match status" value="1"/>
</dbReference>
<feature type="domain" description="FAD-binding" evidence="5">
    <location>
        <begin position="10"/>
        <end position="350"/>
    </location>
</feature>
<dbReference type="EMBL" id="KV878215">
    <property type="protein sequence ID" value="OJJ32271.1"/>
    <property type="molecule type" value="Genomic_DNA"/>
</dbReference>
<proteinExistence type="predicted"/>
<sequence>MSFSHETCEETSVLVVGGSLVGLSAAVCLAHHGVPTIVLERHASSGLHPRAIGVSPRSMEIYRSVGLDSQIPQLPPEFRLRRARVESLAGRWFNELPWTDCKGSSCLRPYSPCSGSAMSQDQLEPVLRMRAIELGTDVRMKNHLVRFQQDDKGVMAVAKDRTGREYRLRAEYMIAADGHRSSVREELAIPRSGRGVMQTVRSVVFRAPLETYLNRGITQFIVEEADFKCFLTVYRDGRWMLVAFDDIERDDNELRLLISRAIGRDNVPIEIITAGRWELSAQVADSFQSGRVFLAGDAAHTLPPNRGGYGVNTGIEDAHNLAWKLAHVLRGTASTNLLDTYDSERQPIAWLRHEQIFARADFEEHRKADKSDIDGMKVVLDDVAMEFGQRYNSCAIIDSINKCDSTSCDNGPLERPLAMRPECWAGLPGTRAPHLQIQLGETSISTLDLFGREWVLLFESEDWHRVLATCKLSR</sequence>
<dbReference type="PANTHER" id="PTHR43004:SF19">
    <property type="entry name" value="BINDING MONOOXYGENASE, PUTATIVE (JCVI)-RELATED"/>
    <property type="match status" value="1"/>
</dbReference>
<comment type="cofactor">
    <cofactor evidence="1">
        <name>FAD</name>
        <dbReference type="ChEBI" id="CHEBI:57692"/>
    </cofactor>
</comment>
<keyword evidence="2" id="KW-0285">Flavoprotein</keyword>
<dbReference type="SUPFAM" id="SSF51905">
    <property type="entry name" value="FAD/NAD(P)-binding domain"/>
    <property type="match status" value="1"/>
</dbReference>
<evidence type="ECO:0000256" key="4">
    <source>
        <dbReference type="ARBA" id="ARBA00023002"/>
    </source>
</evidence>
<organism evidence="6 7">
    <name type="scientific">Aspergillus wentii DTO 134E9</name>
    <dbReference type="NCBI Taxonomy" id="1073089"/>
    <lineage>
        <taxon>Eukaryota</taxon>
        <taxon>Fungi</taxon>
        <taxon>Dikarya</taxon>
        <taxon>Ascomycota</taxon>
        <taxon>Pezizomycotina</taxon>
        <taxon>Eurotiomycetes</taxon>
        <taxon>Eurotiomycetidae</taxon>
        <taxon>Eurotiales</taxon>
        <taxon>Aspergillaceae</taxon>
        <taxon>Aspergillus</taxon>
        <taxon>Aspergillus subgen. Cremei</taxon>
    </lineage>
</organism>
<gene>
    <name evidence="6" type="ORF">ASPWEDRAFT_31193</name>
</gene>
<evidence type="ECO:0000256" key="1">
    <source>
        <dbReference type="ARBA" id="ARBA00001974"/>
    </source>
</evidence>
<evidence type="ECO:0000259" key="5">
    <source>
        <dbReference type="Pfam" id="PF01494"/>
    </source>
</evidence>
<keyword evidence="4" id="KW-0560">Oxidoreductase</keyword>
<dbReference type="OrthoDB" id="2690153at2759"/>
<keyword evidence="7" id="KW-1185">Reference proteome</keyword>
<dbReference type="STRING" id="1073089.A0A1L9RBH1"/>
<dbReference type="VEuPathDB" id="FungiDB:ASPWEDRAFT_31193"/>
<name>A0A1L9RBH1_ASPWE</name>
<dbReference type="AlphaFoldDB" id="A0A1L9RBH1"/>